<dbReference type="SUPFAM" id="SSF158639">
    <property type="entry name" value="ENT-like"/>
    <property type="match status" value="1"/>
</dbReference>
<keyword evidence="1" id="KW-0175">Coiled coil</keyword>
<gene>
    <name evidence="4" type="ORF">CVIRNUC_001908</name>
</gene>
<keyword evidence="5" id="KW-1185">Reference proteome</keyword>
<reference evidence="4 5" key="1">
    <citation type="submission" date="2023-10" db="EMBL/GenBank/DDBJ databases">
        <authorList>
            <person name="Maclean D."/>
            <person name="Macfadyen A."/>
        </authorList>
    </citation>
    <scope>NUCLEOTIDE SEQUENCE [LARGE SCALE GENOMIC DNA]</scope>
</reference>
<feature type="domain" description="J" evidence="3">
    <location>
        <begin position="120"/>
        <end position="185"/>
    </location>
</feature>
<evidence type="ECO:0000313" key="5">
    <source>
        <dbReference type="Proteomes" id="UP001314263"/>
    </source>
</evidence>
<dbReference type="EMBL" id="CAUYUE010000003">
    <property type="protein sequence ID" value="CAK0749415.1"/>
    <property type="molecule type" value="Genomic_DNA"/>
</dbReference>
<dbReference type="CDD" id="cd06257">
    <property type="entry name" value="DnaJ"/>
    <property type="match status" value="1"/>
</dbReference>
<protein>
    <recommendedName>
        <fullName evidence="3">J domain-containing protein</fullName>
    </recommendedName>
</protein>
<feature type="region of interest" description="Disordered" evidence="2">
    <location>
        <begin position="25"/>
        <end position="85"/>
    </location>
</feature>
<organism evidence="4 5">
    <name type="scientific">Coccomyxa viridis</name>
    <dbReference type="NCBI Taxonomy" id="1274662"/>
    <lineage>
        <taxon>Eukaryota</taxon>
        <taxon>Viridiplantae</taxon>
        <taxon>Chlorophyta</taxon>
        <taxon>core chlorophytes</taxon>
        <taxon>Trebouxiophyceae</taxon>
        <taxon>Trebouxiophyceae incertae sedis</taxon>
        <taxon>Coccomyxaceae</taxon>
        <taxon>Coccomyxa</taxon>
    </lineage>
</organism>
<accession>A0AAV1HXK1</accession>
<evidence type="ECO:0000256" key="2">
    <source>
        <dbReference type="SAM" id="MobiDB-lite"/>
    </source>
</evidence>
<name>A0AAV1HXK1_9CHLO</name>
<dbReference type="PANTHER" id="PTHR46620">
    <property type="entry name" value="J DOMAIN-CONTAINING PROTEIN SPF31"/>
    <property type="match status" value="1"/>
</dbReference>
<comment type="caution">
    <text evidence="4">The sequence shown here is derived from an EMBL/GenBank/DDBJ whole genome shotgun (WGS) entry which is preliminary data.</text>
</comment>
<dbReference type="SUPFAM" id="SSF46565">
    <property type="entry name" value="Chaperone J-domain"/>
    <property type="match status" value="1"/>
</dbReference>
<proteinExistence type="predicted"/>
<sequence>MPDEATLAEPEASCVSDKAVLAAKESGDLAAQESTRDASAVADAQPAEASNAAPSDGKATATGAKFDELEVPEGIETWPDEKPAISKEDEDRLLKEFFQEVKEVDRNNEVNRVLGAFKLNPFEQLGLPFDATQEEAKRQYRKLSLLIHPDKCNHPLATSAFEVLGHANSQLTDEDFMRELRHALNLSREEVRKERKKATKNDAVVRLASAINEGGRAGVEAEWERTPDFHLLWKNKSRDMLARAEWRRRKLTKRLKEEEERIEEGEADTRKKLKAMRDHNKEWEGTRENRVGTWRDFVTKKQGKKKGVNLMGGTKPPKLKVEDDDKTYIQRPVQEQWRPKQPKPSGPQGSNR</sequence>
<dbReference type="PROSITE" id="PS50076">
    <property type="entry name" value="DNAJ_2"/>
    <property type="match status" value="1"/>
</dbReference>
<dbReference type="InterPro" id="IPR036142">
    <property type="entry name" value="ENT_dom-like_sf"/>
</dbReference>
<dbReference type="SMART" id="SM00271">
    <property type="entry name" value="DnaJ"/>
    <property type="match status" value="1"/>
</dbReference>
<evidence type="ECO:0000256" key="1">
    <source>
        <dbReference type="SAM" id="Coils"/>
    </source>
</evidence>
<dbReference type="PANTHER" id="PTHR46620:SF1">
    <property type="entry name" value="J DOMAIN-CONTAINING PROTEIN SPF31"/>
    <property type="match status" value="1"/>
</dbReference>
<dbReference type="InterPro" id="IPR036869">
    <property type="entry name" value="J_dom_sf"/>
</dbReference>
<feature type="compositionally biased region" description="Basic and acidic residues" evidence="2">
    <location>
        <begin position="319"/>
        <end position="328"/>
    </location>
</feature>
<evidence type="ECO:0000313" key="4">
    <source>
        <dbReference type="EMBL" id="CAK0749415.1"/>
    </source>
</evidence>
<evidence type="ECO:0000259" key="3">
    <source>
        <dbReference type="PROSITE" id="PS50076"/>
    </source>
</evidence>
<dbReference type="AlphaFoldDB" id="A0AAV1HXK1"/>
<feature type="coiled-coil region" evidence="1">
    <location>
        <begin position="241"/>
        <end position="268"/>
    </location>
</feature>
<dbReference type="Proteomes" id="UP001314263">
    <property type="component" value="Unassembled WGS sequence"/>
</dbReference>
<dbReference type="InterPro" id="IPR001623">
    <property type="entry name" value="DnaJ_domain"/>
</dbReference>
<dbReference type="PRINTS" id="PR00625">
    <property type="entry name" value="JDOMAIN"/>
</dbReference>
<dbReference type="Gene3D" id="1.10.287.110">
    <property type="entry name" value="DnaJ domain"/>
    <property type="match status" value="1"/>
</dbReference>
<feature type="region of interest" description="Disordered" evidence="2">
    <location>
        <begin position="294"/>
        <end position="352"/>
    </location>
</feature>
<dbReference type="Pfam" id="PF00226">
    <property type="entry name" value="DnaJ"/>
    <property type="match status" value="1"/>
</dbReference>